<dbReference type="InterPro" id="IPR009006">
    <property type="entry name" value="Ala_racemase/Decarboxylase_C"/>
</dbReference>
<dbReference type="GO" id="GO:0033387">
    <property type="term" value="P:putrescine biosynthetic process from arginine, via ornithine"/>
    <property type="evidence" value="ECO:0007669"/>
    <property type="project" value="TreeGrafter"/>
</dbReference>
<dbReference type="SUPFAM" id="SSF50621">
    <property type="entry name" value="Alanine racemase C-terminal domain-like"/>
    <property type="match status" value="1"/>
</dbReference>
<dbReference type="InterPro" id="IPR000183">
    <property type="entry name" value="Orn/DAP/Arg_de-COase"/>
</dbReference>
<dbReference type="CDD" id="cd00622">
    <property type="entry name" value="PLPDE_III_ODC"/>
    <property type="match status" value="1"/>
</dbReference>
<keyword evidence="11" id="KW-1185">Reference proteome</keyword>
<dbReference type="Proteomes" id="UP000429555">
    <property type="component" value="Unassembled WGS sequence"/>
</dbReference>
<comment type="catalytic activity">
    <reaction evidence="7">
        <text>L-ornithine + H(+) = putrescine + CO2</text>
        <dbReference type="Rhea" id="RHEA:22964"/>
        <dbReference type="ChEBI" id="CHEBI:15378"/>
        <dbReference type="ChEBI" id="CHEBI:16526"/>
        <dbReference type="ChEBI" id="CHEBI:46911"/>
        <dbReference type="ChEBI" id="CHEBI:326268"/>
        <dbReference type="EC" id="4.1.1.17"/>
    </reaction>
</comment>
<dbReference type="InterPro" id="IPR022657">
    <property type="entry name" value="De-COase2_CS"/>
</dbReference>
<dbReference type="AlphaFoldDB" id="A0A6I4L448"/>
<dbReference type="GO" id="GO:0004586">
    <property type="term" value="F:ornithine decarboxylase activity"/>
    <property type="evidence" value="ECO:0007669"/>
    <property type="project" value="UniProtKB-EC"/>
</dbReference>
<protein>
    <recommendedName>
        <fullName evidence="6">ornithine decarboxylase</fullName>
        <ecNumber evidence="6">4.1.1.17</ecNumber>
    </recommendedName>
</protein>
<dbReference type="PANTHER" id="PTHR11482:SF6">
    <property type="entry name" value="ORNITHINE DECARBOXYLASE 1-RELATED"/>
    <property type="match status" value="1"/>
</dbReference>
<comment type="pathway">
    <text evidence="5">Amine and polyamine biosynthesis; putrescine biosynthesis via L-ornithine pathway; putrescine from L-ornithine: step 1/1.</text>
</comment>
<keyword evidence="4" id="KW-0456">Lyase</keyword>
<evidence type="ECO:0000313" key="10">
    <source>
        <dbReference type="EMBL" id="MVW76723.1"/>
    </source>
</evidence>
<reference evidence="10 11" key="1">
    <citation type="submission" date="2019-11" db="EMBL/GenBank/DDBJ databases">
        <title>Pseudomonas flavidum sp. nov., isolated from Baiyang Lake.</title>
        <authorList>
            <person name="Zhao Y."/>
        </authorList>
    </citation>
    <scope>NUCLEOTIDE SEQUENCE [LARGE SCALE GENOMIC DNA]</scope>
    <source>
        <strain evidence="11">R-22-3 w-18</strain>
    </source>
</reference>
<dbReference type="PRINTS" id="PR01179">
    <property type="entry name" value="ODADCRBXLASE"/>
</dbReference>
<dbReference type="InterPro" id="IPR022644">
    <property type="entry name" value="De-COase2_N"/>
</dbReference>
<evidence type="ECO:0000256" key="3">
    <source>
        <dbReference type="ARBA" id="ARBA00022898"/>
    </source>
</evidence>
<dbReference type="PANTHER" id="PTHR11482">
    <property type="entry name" value="ARGININE/DIAMINOPIMELATE/ORNITHINE DECARBOXYLASE"/>
    <property type="match status" value="1"/>
</dbReference>
<dbReference type="Gene3D" id="3.20.20.10">
    <property type="entry name" value="Alanine racemase"/>
    <property type="match status" value="1"/>
</dbReference>
<name>A0A6I4L448_9PSED</name>
<organism evidence="10 11">
    <name type="scientific">Pseudomonas xionganensis</name>
    <dbReference type="NCBI Taxonomy" id="2654845"/>
    <lineage>
        <taxon>Bacteria</taxon>
        <taxon>Pseudomonadati</taxon>
        <taxon>Pseudomonadota</taxon>
        <taxon>Gammaproteobacteria</taxon>
        <taxon>Pseudomonadales</taxon>
        <taxon>Pseudomonadaceae</taxon>
        <taxon>Pseudomonas</taxon>
    </lineage>
</organism>
<dbReference type="PRINTS" id="PR01182">
    <property type="entry name" value="ORNDCRBXLASE"/>
</dbReference>
<sequence>MSIKIEDFYAPATFNRMKAFADQHETPFVVIDTQIISKAYDDLRAGFDFAKIYYAVKANPAVEIINLLKEKGSSFDIASIYELDKVMGCGVGPERISYGNTIKKSKDIRYFYEKGVRMFATDSEADLRNIAKAAPGSKVYVRILTEGSTSADWPLSRKFGCQTDMAMDLLILARQLGLEPYGVSFHVGSQQRDIGVWDAAIAKVKVIFERLKEEDGIVLKMINMGGGFPANYITRTNSLETYAEEIIRFLKDDFGDDLPEIILEPGRSLISNAGILVSEVVLVSRKSRTAVERWVFTDVGKFSGLIETMDEAIKFPIWTEKKGEMEEVVIAGPTCDSADIMYEHYKYGLPLNLAIGDRLYWLSTGAYTTSYSAVEFNGFPPLKAFYL</sequence>
<dbReference type="GO" id="GO:0005737">
    <property type="term" value="C:cytoplasm"/>
    <property type="evidence" value="ECO:0007669"/>
    <property type="project" value="TreeGrafter"/>
</dbReference>
<proteinExistence type="inferred from homology"/>
<dbReference type="InterPro" id="IPR029066">
    <property type="entry name" value="PLP-binding_barrel"/>
</dbReference>
<dbReference type="Pfam" id="PF02784">
    <property type="entry name" value="Orn_Arg_deC_N"/>
    <property type="match status" value="1"/>
</dbReference>
<comment type="caution">
    <text evidence="10">The sequence shown here is derived from an EMBL/GenBank/DDBJ whole genome shotgun (WGS) entry which is preliminary data.</text>
</comment>
<dbReference type="FunFam" id="3.20.20.10:FF:000008">
    <property type="entry name" value="Ornithine decarboxylase"/>
    <property type="match status" value="1"/>
</dbReference>
<feature type="modified residue" description="N6-(pyridoxal phosphate)lysine" evidence="8">
    <location>
        <position position="57"/>
    </location>
</feature>
<evidence type="ECO:0000256" key="1">
    <source>
        <dbReference type="ARBA" id="ARBA00001933"/>
    </source>
</evidence>
<dbReference type="RefSeq" id="WP_160347215.1">
    <property type="nucleotide sequence ID" value="NZ_WKJZ01000003.1"/>
</dbReference>
<evidence type="ECO:0000256" key="5">
    <source>
        <dbReference type="ARBA" id="ARBA00034115"/>
    </source>
</evidence>
<dbReference type="Gene3D" id="2.40.37.10">
    <property type="entry name" value="Lyase, Ornithine Decarboxylase, Chain A, domain 1"/>
    <property type="match status" value="1"/>
</dbReference>
<gene>
    <name evidence="10" type="ORF">GJV18_15490</name>
</gene>
<evidence type="ECO:0000313" key="11">
    <source>
        <dbReference type="Proteomes" id="UP000429555"/>
    </source>
</evidence>
<dbReference type="InterPro" id="IPR002433">
    <property type="entry name" value="Orn_de-COase"/>
</dbReference>
<dbReference type="SUPFAM" id="SSF51419">
    <property type="entry name" value="PLP-binding barrel"/>
    <property type="match status" value="1"/>
</dbReference>
<feature type="active site" description="Proton donor" evidence="8">
    <location>
        <position position="335"/>
    </location>
</feature>
<comment type="similarity">
    <text evidence="2">Belongs to the Orn/Lys/Arg decarboxylase class-II family.</text>
</comment>
<evidence type="ECO:0000256" key="6">
    <source>
        <dbReference type="ARBA" id="ARBA00034138"/>
    </source>
</evidence>
<evidence type="ECO:0000256" key="2">
    <source>
        <dbReference type="ARBA" id="ARBA00008872"/>
    </source>
</evidence>
<accession>A0A6I4L448</accession>
<comment type="cofactor">
    <cofactor evidence="1 8">
        <name>pyridoxal 5'-phosphate</name>
        <dbReference type="ChEBI" id="CHEBI:597326"/>
    </cofactor>
</comment>
<dbReference type="PROSITE" id="PS00878">
    <property type="entry name" value="ODR_DC_2_1"/>
    <property type="match status" value="1"/>
</dbReference>
<feature type="domain" description="Orn/DAP/Arg decarboxylase 2 N-terminal" evidence="9">
    <location>
        <begin position="36"/>
        <end position="270"/>
    </location>
</feature>
<evidence type="ECO:0000256" key="4">
    <source>
        <dbReference type="ARBA" id="ARBA00023239"/>
    </source>
</evidence>
<dbReference type="PROSITE" id="PS00879">
    <property type="entry name" value="ODR_DC_2_2"/>
    <property type="match status" value="1"/>
</dbReference>
<keyword evidence="3 8" id="KW-0663">Pyridoxal phosphate</keyword>
<dbReference type="FunFam" id="2.40.37.10:FF:000004">
    <property type="entry name" value="Ornithine decarboxylase"/>
    <property type="match status" value="1"/>
</dbReference>
<dbReference type="InterPro" id="IPR022653">
    <property type="entry name" value="De-COase2_pyr-phos_BS"/>
</dbReference>
<dbReference type="EC" id="4.1.1.17" evidence="6"/>
<evidence type="ECO:0000256" key="8">
    <source>
        <dbReference type="PIRSR" id="PIRSR600183-50"/>
    </source>
</evidence>
<dbReference type="EMBL" id="WKJZ01000003">
    <property type="protein sequence ID" value="MVW76723.1"/>
    <property type="molecule type" value="Genomic_DNA"/>
</dbReference>
<evidence type="ECO:0000259" key="9">
    <source>
        <dbReference type="Pfam" id="PF02784"/>
    </source>
</evidence>
<evidence type="ECO:0000256" key="7">
    <source>
        <dbReference type="ARBA" id="ARBA00049127"/>
    </source>
</evidence>